<dbReference type="PATRIC" id="fig|66876.3.peg.3013"/>
<dbReference type="SUPFAM" id="SSF53474">
    <property type="entry name" value="alpha/beta-Hydrolases"/>
    <property type="match status" value="1"/>
</dbReference>
<evidence type="ECO:0000313" key="1">
    <source>
        <dbReference type="EMBL" id="KPC64188.1"/>
    </source>
</evidence>
<dbReference type="Gene3D" id="3.40.50.1820">
    <property type="entry name" value="alpha/beta hydrolase"/>
    <property type="match status" value="1"/>
</dbReference>
<name>A0A0N1JYR7_9ACTN</name>
<dbReference type="AlphaFoldDB" id="A0A0N1JYR7"/>
<sequence length="291" mass="31243">MGHYRSALSPADIVTARSAVWAKDLAVGLGMAAKHVPVTYAYYAHHLHHGRPVAQGSEDLGQLEREHPHVAENITHWAESLDASLGLRLPPPATAQGRLAVPLRQLVSAISERLSLDGRLTRAFIATFFRDVARYLGGPDDAARAAAREEVAGVISSTGARVVIAHSLGSVVAYEALHAHPELEVDLLLTLGSPLALRHGVFDRLSPAPLAGTGERPAGVHRWVNLSDHGDIVAVPRPLKRRFPAVDLDLTDSIAPFDFHRVAPYLRSSVVAATLAPYLTKDTDVRGSDAN</sequence>
<gene>
    <name evidence="1" type="ORF">ADL29_13645</name>
</gene>
<proteinExistence type="predicted"/>
<protein>
    <recommendedName>
        <fullName evidence="3">Serine peptidase</fullName>
    </recommendedName>
</protein>
<dbReference type="InterPro" id="IPR029058">
    <property type="entry name" value="AB_hydrolase_fold"/>
</dbReference>
<accession>A0A0N1JYR7</accession>
<dbReference type="Proteomes" id="UP000037982">
    <property type="component" value="Unassembled WGS sequence"/>
</dbReference>
<evidence type="ECO:0000313" key="2">
    <source>
        <dbReference type="Proteomes" id="UP000037982"/>
    </source>
</evidence>
<dbReference type="EMBL" id="LGKG01000112">
    <property type="protein sequence ID" value="KPC64188.1"/>
    <property type="molecule type" value="Genomic_DNA"/>
</dbReference>
<evidence type="ECO:0008006" key="3">
    <source>
        <dbReference type="Google" id="ProtNLM"/>
    </source>
</evidence>
<keyword evidence="2" id="KW-1185">Reference proteome</keyword>
<organism evidence="1 2">
    <name type="scientific">Streptomyces chattanoogensis</name>
    <dbReference type="NCBI Taxonomy" id="66876"/>
    <lineage>
        <taxon>Bacteria</taxon>
        <taxon>Bacillati</taxon>
        <taxon>Actinomycetota</taxon>
        <taxon>Actinomycetes</taxon>
        <taxon>Kitasatosporales</taxon>
        <taxon>Streptomycetaceae</taxon>
        <taxon>Streptomyces</taxon>
    </lineage>
</organism>
<reference evidence="2" key="1">
    <citation type="submission" date="2015-07" db="EMBL/GenBank/DDBJ databases">
        <authorList>
            <person name="Ju K.-S."/>
            <person name="Doroghazi J.R."/>
            <person name="Metcalf W.W."/>
        </authorList>
    </citation>
    <scope>NUCLEOTIDE SEQUENCE [LARGE SCALE GENOMIC DNA]</scope>
    <source>
        <strain evidence="2">NRRL ISP-5002</strain>
    </source>
</reference>
<comment type="caution">
    <text evidence="1">The sequence shown here is derived from an EMBL/GenBank/DDBJ whole genome shotgun (WGS) entry which is preliminary data.</text>
</comment>